<evidence type="ECO:0000313" key="2">
    <source>
        <dbReference type="EMBL" id="KAL1519541.1"/>
    </source>
</evidence>
<evidence type="ECO:0000256" key="1">
    <source>
        <dbReference type="SAM" id="MobiDB-lite"/>
    </source>
</evidence>
<dbReference type="Proteomes" id="UP001515480">
    <property type="component" value="Unassembled WGS sequence"/>
</dbReference>
<dbReference type="AlphaFoldDB" id="A0AB34JFL0"/>
<accession>A0AB34JFL0</accession>
<reference evidence="2 3" key="1">
    <citation type="journal article" date="2024" name="Science">
        <title>Giant polyketide synthase enzymes in the biosynthesis of giant marine polyether toxins.</title>
        <authorList>
            <person name="Fallon T.R."/>
            <person name="Shende V.V."/>
            <person name="Wierzbicki I.H."/>
            <person name="Pendleton A.L."/>
            <person name="Watervoot N.F."/>
            <person name="Auber R.P."/>
            <person name="Gonzalez D.J."/>
            <person name="Wisecaver J.H."/>
            <person name="Moore B.S."/>
        </authorList>
    </citation>
    <scope>NUCLEOTIDE SEQUENCE [LARGE SCALE GENOMIC DNA]</scope>
    <source>
        <strain evidence="2 3">12B1</strain>
    </source>
</reference>
<feature type="compositionally biased region" description="Basic residues" evidence="1">
    <location>
        <begin position="62"/>
        <end position="72"/>
    </location>
</feature>
<comment type="caution">
    <text evidence="2">The sequence shown here is derived from an EMBL/GenBank/DDBJ whole genome shotgun (WGS) entry which is preliminary data.</text>
</comment>
<proteinExistence type="predicted"/>
<feature type="region of interest" description="Disordered" evidence="1">
    <location>
        <begin position="62"/>
        <end position="116"/>
    </location>
</feature>
<evidence type="ECO:0000313" key="3">
    <source>
        <dbReference type="Proteomes" id="UP001515480"/>
    </source>
</evidence>
<organism evidence="2 3">
    <name type="scientific">Prymnesium parvum</name>
    <name type="common">Toxic golden alga</name>
    <dbReference type="NCBI Taxonomy" id="97485"/>
    <lineage>
        <taxon>Eukaryota</taxon>
        <taxon>Haptista</taxon>
        <taxon>Haptophyta</taxon>
        <taxon>Prymnesiophyceae</taxon>
        <taxon>Prymnesiales</taxon>
        <taxon>Prymnesiaceae</taxon>
        <taxon>Prymnesium</taxon>
    </lineage>
</organism>
<sequence>MVPAHPAIRAARRGARRAWHPGRIALALHHSPGSGAYINVSRAERFVDAPCPYECAPALRAHRPMRSPRPRRPPPSAPAPASGGFTFPGVDESGFSPLFATAPRSAERRPRGPRAP</sequence>
<name>A0AB34JFL0_PRYPA</name>
<keyword evidence="3" id="KW-1185">Reference proteome</keyword>
<protein>
    <submittedName>
        <fullName evidence="2">Uncharacterized protein</fullName>
    </submittedName>
</protein>
<dbReference type="EMBL" id="JBGBPQ010000009">
    <property type="protein sequence ID" value="KAL1519541.1"/>
    <property type="molecule type" value="Genomic_DNA"/>
</dbReference>
<gene>
    <name evidence="2" type="ORF">AB1Y20_023056</name>
</gene>